<dbReference type="Proteomes" id="UP000276133">
    <property type="component" value="Unassembled WGS sequence"/>
</dbReference>
<reference evidence="1 2" key="1">
    <citation type="journal article" date="2018" name="Sci. Rep.">
        <title>Genomic signatures of local adaptation to the degree of environmental predictability in rotifers.</title>
        <authorList>
            <person name="Franch-Gras L."/>
            <person name="Hahn C."/>
            <person name="Garcia-Roger E.M."/>
            <person name="Carmona M.J."/>
            <person name="Serra M."/>
            <person name="Gomez A."/>
        </authorList>
    </citation>
    <scope>NUCLEOTIDE SEQUENCE [LARGE SCALE GENOMIC DNA]</scope>
    <source>
        <strain evidence="1">HYR1</strain>
    </source>
</reference>
<dbReference type="AlphaFoldDB" id="A0A3M7PHJ5"/>
<gene>
    <name evidence="1" type="ORF">BpHYR1_001443</name>
</gene>
<proteinExistence type="predicted"/>
<dbReference type="EMBL" id="REGN01010676">
    <property type="protein sequence ID" value="RMZ98595.1"/>
    <property type="molecule type" value="Genomic_DNA"/>
</dbReference>
<evidence type="ECO:0000313" key="2">
    <source>
        <dbReference type="Proteomes" id="UP000276133"/>
    </source>
</evidence>
<keyword evidence="2" id="KW-1185">Reference proteome</keyword>
<evidence type="ECO:0000313" key="1">
    <source>
        <dbReference type="EMBL" id="RMZ98595.1"/>
    </source>
</evidence>
<sequence length="169" mass="19885">MILSLKIKVSVNGYRVQLKEPNVISTWKILDVDPKFDKNCSCQMLEQMIKLSMCTMHFSSMKLELPSTYINQLRKKFQIAFCTNKLSNKLNSILIKNQLRLLWASEFENQIMCYYIHSNRLGLEISICVCKYDNSKIKLFRFEHNNNFSTLSRSEATDLCMFNLLARFD</sequence>
<name>A0A3M7PHJ5_BRAPC</name>
<organism evidence="1 2">
    <name type="scientific">Brachionus plicatilis</name>
    <name type="common">Marine rotifer</name>
    <name type="synonym">Brachionus muelleri</name>
    <dbReference type="NCBI Taxonomy" id="10195"/>
    <lineage>
        <taxon>Eukaryota</taxon>
        <taxon>Metazoa</taxon>
        <taxon>Spiralia</taxon>
        <taxon>Gnathifera</taxon>
        <taxon>Rotifera</taxon>
        <taxon>Eurotatoria</taxon>
        <taxon>Monogononta</taxon>
        <taxon>Pseudotrocha</taxon>
        <taxon>Ploima</taxon>
        <taxon>Brachionidae</taxon>
        <taxon>Brachionus</taxon>
    </lineage>
</organism>
<accession>A0A3M7PHJ5</accession>
<comment type="caution">
    <text evidence="1">The sequence shown here is derived from an EMBL/GenBank/DDBJ whole genome shotgun (WGS) entry which is preliminary data.</text>
</comment>
<protein>
    <submittedName>
        <fullName evidence="1">Uncharacterized protein</fullName>
    </submittedName>
</protein>